<dbReference type="PANTHER" id="PTHR47723">
    <property type="entry name" value="OS05G0353850 PROTEIN"/>
    <property type="match status" value="1"/>
</dbReference>
<dbReference type="Pfam" id="PF13456">
    <property type="entry name" value="RVT_3"/>
    <property type="match status" value="1"/>
</dbReference>
<organism evidence="2 3">
    <name type="scientific">Cinchona calisaya</name>
    <dbReference type="NCBI Taxonomy" id="153742"/>
    <lineage>
        <taxon>Eukaryota</taxon>
        <taxon>Viridiplantae</taxon>
        <taxon>Streptophyta</taxon>
        <taxon>Embryophyta</taxon>
        <taxon>Tracheophyta</taxon>
        <taxon>Spermatophyta</taxon>
        <taxon>Magnoliopsida</taxon>
        <taxon>eudicotyledons</taxon>
        <taxon>Gunneridae</taxon>
        <taxon>Pentapetalae</taxon>
        <taxon>asterids</taxon>
        <taxon>lamiids</taxon>
        <taxon>Gentianales</taxon>
        <taxon>Rubiaceae</taxon>
        <taxon>Cinchonoideae</taxon>
        <taxon>Cinchoneae</taxon>
        <taxon>Cinchona</taxon>
    </lineage>
</organism>
<dbReference type="InterPro" id="IPR002156">
    <property type="entry name" value="RNaseH_domain"/>
</dbReference>
<evidence type="ECO:0000313" key="3">
    <source>
        <dbReference type="Proteomes" id="UP001630127"/>
    </source>
</evidence>
<dbReference type="Proteomes" id="UP001630127">
    <property type="component" value="Unassembled WGS sequence"/>
</dbReference>
<dbReference type="AlphaFoldDB" id="A0ABD2YUK4"/>
<evidence type="ECO:0000313" key="2">
    <source>
        <dbReference type="EMBL" id="KAL3510608.1"/>
    </source>
</evidence>
<name>A0ABD2YUK4_9GENT</name>
<dbReference type="CDD" id="cd06222">
    <property type="entry name" value="RNase_H_like"/>
    <property type="match status" value="1"/>
</dbReference>
<keyword evidence="3" id="KW-1185">Reference proteome</keyword>
<protein>
    <recommendedName>
        <fullName evidence="1">RNase H type-1 domain-containing protein</fullName>
    </recommendedName>
</protein>
<dbReference type="EMBL" id="JBJUIK010000012">
    <property type="protein sequence ID" value="KAL3510608.1"/>
    <property type="molecule type" value="Genomic_DNA"/>
</dbReference>
<comment type="caution">
    <text evidence="2">The sequence shown here is derived from an EMBL/GenBank/DDBJ whole genome shotgun (WGS) entry which is preliminary data.</text>
</comment>
<feature type="domain" description="RNase H type-1" evidence="1">
    <location>
        <begin position="14"/>
        <end position="100"/>
    </location>
</feature>
<accession>A0ABD2YUK4</accession>
<proteinExistence type="predicted"/>
<gene>
    <name evidence="2" type="ORF">ACH5RR_030009</name>
</gene>
<sequence>MARQRATIVCWGWGLIRDHLGKCIVGFMRNLGTSSNLLAELWELRDGLCLAAERNFYLEIEVDAEAIVQLIFSIDISSHAYANIICDCRFYLKTRWKLAIKL</sequence>
<dbReference type="InterPro" id="IPR053151">
    <property type="entry name" value="RNase_H-like"/>
</dbReference>
<dbReference type="PANTHER" id="PTHR47723:SF13">
    <property type="entry name" value="PUTATIVE-RELATED"/>
    <property type="match status" value="1"/>
</dbReference>
<evidence type="ECO:0000259" key="1">
    <source>
        <dbReference type="Pfam" id="PF13456"/>
    </source>
</evidence>
<reference evidence="2 3" key="1">
    <citation type="submission" date="2024-11" db="EMBL/GenBank/DDBJ databases">
        <title>A near-complete genome assembly of Cinchona calisaya.</title>
        <authorList>
            <person name="Lian D.C."/>
            <person name="Zhao X.W."/>
            <person name="Wei L."/>
        </authorList>
    </citation>
    <scope>NUCLEOTIDE SEQUENCE [LARGE SCALE GENOMIC DNA]</scope>
    <source>
        <tissue evidence="2">Nenye</tissue>
    </source>
</reference>
<dbReference type="InterPro" id="IPR044730">
    <property type="entry name" value="RNase_H-like_dom_plant"/>
</dbReference>